<evidence type="ECO:0000313" key="1">
    <source>
        <dbReference type="EMBL" id="MDQ0479704.1"/>
    </source>
</evidence>
<dbReference type="Proteomes" id="UP001224418">
    <property type="component" value="Unassembled WGS sequence"/>
</dbReference>
<gene>
    <name evidence="1" type="ORF">QOZ93_001446</name>
</gene>
<dbReference type="EMBL" id="JAUSWN010000011">
    <property type="protein sequence ID" value="MDQ0479704.1"/>
    <property type="molecule type" value="Genomic_DNA"/>
</dbReference>
<dbReference type="RefSeq" id="WP_343749883.1">
    <property type="nucleotide sequence ID" value="NZ_BAAACJ010000036.1"/>
</dbReference>
<comment type="caution">
    <text evidence="1">The sequence shown here is derived from an EMBL/GenBank/DDBJ whole genome shotgun (WGS) entry which is preliminary data.</text>
</comment>
<keyword evidence="2" id="KW-1185">Reference proteome</keyword>
<accession>A0ABU0JRI5</accession>
<name>A0ABU0JRI5_HATLI</name>
<protein>
    <submittedName>
        <fullName evidence="1">Uncharacterized protein</fullName>
    </submittedName>
</protein>
<proteinExistence type="predicted"/>
<organism evidence="1 2">
    <name type="scientific">Hathewaya limosa</name>
    <name type="common">Clostridium limosum</name>
    <dbReference type="NCBI Taxonomy" id="1536"/>
    <lineage>
        <taxon>Bacteria</taxon>
        <taxon>Bacillati</taxon>
        <taxon>Bacillota</taxon>
        <taxon>Clostridia</taxon>
        <taxon>Eubacteriales</taxon>
        <taxon>Clostridiaceae</taxon>
        <taxon>Hathewaya</taxon>
    </lineage>
</organism>
<evidence type="ECO:0000313" key="2">
    <source>
        <dbReference type="Proteomes" id="UP001224418"/>
    </source>
</evidence>
<reference evidence="1 2" key="1">
    <citation type="submission" date="2023-07" db="EMBL/GenBank/DDBJ databases">
        <title>Genomic Encyclopedia of Type Strains, Phase IV (KMG-IV): sequencing the most valuable type-strain genomes for metagenomic binning, comparative biology and taxonomic classification.</title>
        <authorList>
            <person name="Goeker M."/>
        </authorList>
    </citation>
    <scope>NUCLEOTIDE SEQUENCE [LARGE SCALE GENOMIC DNA]</scope>
    <source>
        <strain evidence="1 2">DSM 1400</strain>
    </source>
</reference>
<sequence length="163" mass="19325">MDSLWPQNFECSCDGKKFPNVILENQAAFLPKLTNNLLYAKVLPEYDYKSENDIINPFCNNTECAYSFKVTSRDFKDCAYWLFSISYGTSIYPLKITMKNVLLNEILTIDPQFNYIQYKTFNYISVENEREFKKYIQLIFNSNTVKLIIYQLMNMCKQLKDQL</sequence>